<evidence type="ECO:0000259" key="3">
    <source>
        <dbReference type="PROSITE" id="PS51511"/>
    </source>
</evidence>
<dbReference type="InterPro" id="IPR019018">
    <property type="entry name" value="Rab-bd_FIP-RBD"/>
</dbReference>
<dbReference type="HOGENOM" id="CLU_328327_0_0_1"/>
<feature type="coiled-coil region" evidence="1">
    <location>
        <begin position="816"/>
        <end position="914"/>
    </location>
</feature>
<feature type="region of interest" description="Disordered" evidence="2">
    <location>
        <begin position="134"/>
        <end position="180"/>
    </location>
</feature>
<feature type="coiled-coil region" evidence="1">
    <location>
        <begin position="284"/>
        <end position="582"/>
    </location>
</feature>
<evidence type="ECO:0000313" key="5">
    <source>
        <dbReference type="Proteomes" id="UP000019132"/>
    </source>
</evidence>
<name>K3WBU5_GLOUD</name>
<feature type="compositionally biased region" description="Pro residues" evidence="2">
    <location>
        <begin position="15"/>
        <end position="25"/>
    </location>
</feature>
<dbReference type="PROSITE" id="PS51511">
    <property type="entry name" value="FIP_RBD"/>
    <property type="match status" value="1"/>
</dbReference>
<dbReference type="STRING" id="431595.K3WBU5"/>
<reference evidence="5" key="1">
    <citation type="journal article" date="2010" name="Genome Biol.">
        <title>Genome sequence of the necrotrophic plant pathogen Pythium ultimum reveals original pathogenicity mechanisms and effector repertoire.</title>
        <authorList>
            <person name="Levesque C.A."/>
            <person name="Brouwer H."/>
            <person name="Cano L."/>
            <person name="Hamilton J.P."/>
            <person name="Holt C."/>
            <person name="Huitema E."/>
            <person name="Raffaele S."/>
            <person name="Robideau G.P."/>
            <person name="Thines M."/>
            <person name="Win J."/>
            <person name="Zerillo M.M."/>
            <person name="Beakes G.W."/>
            <person name="Boore J.L."/>
            <person name="Busam D."/>
            <person name="Dumas B."/>
            <person name="Ferriera S."/>
            <person name="Fuerstenberg S.I."/>
            <person name="Gachon C.M."/>
            <person name="Gaulin E."/>
            <person name="Govers F."/>
            <person name="Grenville-Briggs L."/>
            <person name="Horner N."/>
            <person name="Hostetler J."/>
            <person name="Jiang R.H."/>
            <person name="Johnson J."/>
            <person name="Krajaejun T."/>
            <person name="Lin H."/>
            <person name="Meijer H.J."/>
            <person name="Moore B."/>
            <person name="Morris P."/>
            <person name="Phuntmart V."/>
            <person name="Puiu D."/>
            <person name="Shetty J."/>
            <person name="Stajich J.E."/>
            <person name="Tripathy S."/>
            <person name="Wawra S."/>
            <person name="van West P."/>
            <person name="Whitty B.R."/>
            <person name="Coutinho P.M."/>
            <person name="Henrissat B."/>
            <person name="Martin F."/>
            <person name="Thomas P.D."/>
            <person name="Tyler B.M."/>
            <person name="De Vries R.P."/>
            <person name="Kamoun S."/>
            <person name="Yandell M."/>
            <person name="Tisserat N."/>
            <person name="Buell C.R."/>
        </authorList>
    </citation>
    <scope>NUCLEOTIDE SEQUENCE</scope>
    <source>
        <strain evidence="5">DAOM:BR144</strain>
    </source>
</reference>
<organism evidence="4 5">
    <name type="scientific">Globisporangium ultimum (strain ATCC 200006 / CBS 805.95 / DAOM BR144)</name>
    <name type="common">Pythium ultimum</name>
    <dbReference type="NCBI Taxonomy" id="431595"/>
    <lineage>
        <taxon>Eukaryota</taxon>
        <taxon>Sar</taxon>
        <taxon>Stramenopiles</taxon>
        <taxon>Oomycota</taxon>
        <taxon>Peronosporomycetes</taxon>
        <taxon>Pythiales</taxon>
        <taxon>Pythiaceae</taxon>
        <taxon>Globisporangium</taxon>
    </lineage>
</organism>
<feature type="coiled-coil region" evidence="1">
    <location>
        <begin position="754"/>
        <end position="787"/>
    </location>
</feature>
<feature type="compositionally biased region" description="Low complexity" evidence="2">
    <location>
        <begin position="1"/>
        <end position="14"/>
    </location>
</feature>
<protein>
    <recommendedName>
        <fullName evidence="3">FIP-RBD domain-containing protein</fullName>
    </recommendedName>
</protein>
<feature type="compositionally biased region" description="Polar residues" evidence="2">
    <location>
        <begin position="30"/>
        <end position="43"/>
    </location>
</feature>
<keyword evidence="5" id="KW-1185">Reference proteome</keyword>
<feature type="compositionally biased region" description="Polar residues" evidence="2">
    <location>
        <begin position="604"/>
        <end position="614"/>
    </location>
</feature>
<dbReference type="SUPFAM" id="SSF90257">
    <property type="entry name" value="Myosin rod fragments"/>
    <property type="match status" value="1"/>
</dbReference>
<dbReference type="AlphaFoldDB" id="K3WBU5"/>
<dbReference type="OMA" id="TIYEQEK"/>
<dbReference type="InParanoid" id="K3WBU5"/>
<reference evidence="4" key="3">
    <citation type="submission" date="2014-11" db="UniProtKB">
        <authorList>
            <consortium name="EnsemblProtists"/>
        </authorList>
    </citation>
    <scope>IDENTIFICATION</scope>
    <source>
        <strain evidence="4">DAOM BR144</strain>
    </source>
</reference>
<dbReference type="Proteomes" id="UP000019132">
    <property type="component" value="Unassembled WGS sequence"/>
</dbReference>
<feature type="coiled-coil region" evidence="1">
    <location>
        <begin position="83"/>
        <end position="127"/>
    </location>
</feature>
<dbReference type="eggNOG" id="ENOG502SF33">
    <property type="taxonomic scope" value="Eukaryota"/>
</dbReference>
<dbReference type="EnsemblProtists" id="PYU1_T002436">
    <property type="protein sequence ID" value="PYU1_T002436"/>
    <property type="gene ID" value="PYU1_G002433"/>
</dbReference>
<feature type="compositionally biased region" description="Basic and acidic residues" evidence="2">
    <location>
        <begin position="44"/>
        <end position="53"/>
    </location>
</feature>
<reference evidence="5" key="2">
    <citation type="submission" date="2010-04" db="EMBL/GenBank/DDBJ databases">
        <authorList>
            <person name="Buell R."/>
            <person name="Hamilton J."/>
            <person name="Hostetler J."/>
        </authorList>
    </citation>
    <scope>NUCLEOTIDE SEQUENCE [LARGE SCALE GENOMIC DNA]</scope>
    <source>
        <strain evidence="5">DAOM:BR144</strain>
    </source>
</reference>
<evidence type="ECO:0000256" key="1">
    <source>
        <dbReference type="SAM" id="Coils"/>
    </source>
</evidence>
<proteinExistence type="predicted"/>
<keyword evidence="1" id="KW-0175">Coiled coil</keyword>
<evidence type="ECO:0000256" key="2">
    <source>
        <dbReference type="SAM" id="MobiDB-lite"/>
    </source>
</evidence>
<feature type="domain" description="FIP-RBD" evidence="3">
    <location>
        <begin position="261"/>
        <end position="323"/>
    </location>
</feature>
<feature type="region of interest" description="Disordered" evidence="2">
    <location>
        <begin position="597"/>
        <end position="621"/>
    </location>
</feature>
<feature type="region of interest" description="Disordered" evidence="2">
    <location>
        <begin position="217"/>
        <end position="247"/>
    </location>
</feature>
<dbReference type="VEuPathDB" id="FungiDB:PYU1_G002433"/>
<feature type="region of interest" description="Disordered" evidence="2">
    <location>
        <begin position="1"/>
        <end position="81"/>
    </location>
</feature>
<sequence length="934" mass="107781">MPVFSISSLSSSPPSRKPPPPPATNPSPKRGSQVQSKVNITSDSRVKGERSNVDMDQTSDEIRDSRRLATAPTPSIHPIDTLAKKLRQQALELTKVYEELEQKNQSVQDQHQQIQELQFQLEKLQSAKKAGILVPAAAGDRPSHKTASTAAGKRSRSAVGSAGSTHQSKSKPSVSKKVEELQKHIEQLEQDKKQHEGSTKRIEQALLELQTYQKRRRQGFKSADAGKRNTDDDSTDEDGDNTKTNMTPEMFREQQLYVRVLEEAVHLKASEFRITGHEELLMVLAELRHTIYQQEQDVAEKQKQIDSLLIQVQQESEQRLELRQQLDEKSTQRELEIHTLRQEKANLVGQLDRAERQLRKEQERSSRLESCIKETEEKRAQAHEKLSCTAQLKSSAESKIEHLTRSLQDMKAKLADMATKYDHELHHSAALQESVRAKQSQIDELKILQDELLANIDRYSRKATQARHTKDQLQQELHDVVAREQMKTKELQEMVASKENELRHLSKSLHSVQYEIETMSAQAHKVNEEKRQLETRVAEESRQKDEALEMNALLRVESKLAISESEKEREAMEASMREMDTAMKMSLAILVQPSTDELQRRNGTRNTENISESSINKDEEDVDPTLNGLRLMVRSLLPLISADWVHQPRAHTYRPTFKALMQQLHQGMTHSLEVLEELHASWSRERLDLQIACRDLEATAQLCKEQMQTLQQTTLKLQAQRAEVRLGFLYEYRLPYLKLIHALSRFLLPFEQDALKLEANKSELESMKQLLAENERMATALRSLEQQVLVQNRTTSHQQLQLAELSSELELCHASYRNQETELESRAQQVDELRQRLQDMDERIRYLSDLEQALDDAVSLTEQQNRSNEEVTMCYLHLRGWMLDADISVLTLRLSDMEILNKEQEEQLQSMQTREHAFSGRFCDLFRQYVDHRL</sequence>
<accession>K3WBU5</accession>
<evidence type="ECO:0000313" key="4">
    <source>
        <dbReference type="EnsemblProtists" id="PYU1_T002436"/>
    </source>
</evidence>